<keyword evidence="11 12" id="KW-0472">Membrane</keyword>
<dbReference type="InterPro" id="IPR000516">
    <property type="entry name" value="Ni-dep_Hydgase_cyt-B"/>
</dbReference>
<dbReference type="InterPro" id="IPR051542">
    <property type="entry name" value="Hydrogenase_cytochrome"/>
</dbReference>
<gene>
    <name evidence="14" type="ORF">C8D98_1758</name>
</gene>
<evidence type="ECO:0000313" key="14">
    <source>
        <dbReference type="EMBL" id="TCK60879.1"/>
    </source>
</evidence>
<keyword evidence="3" id="KW-0813">Transport</keyword>
<dbReference type="NCBIfam" id="TIGR02125">
    <property type="entry name" value="CytB-hydogenase"/>
    <property type="match status" value="1"/>
</dbReference>
<dbReference type="PANTHER" id="PTHR30485">
    <property type="entry name" value="NI/FE-HYDROGENASE 1 B-TYPE CYTOCHROME SUBUNIT"/>
    <property type="match status" value="1"/>
</dbReference>
<dbReference type="Pfam" id="PF01292">
    <property type="entry name" value="Ni_hydr_CYTB"/>
    <property type="match status" value="1"/>
</dbReference>
<feature type="transmembrane region" description="Helical" evidence="12">
    <location>
        <begin position="71"/>
        <end position="90"/>
    </location>
</feature>
<evidence type="ECO:0000256" key="4">
    <source>
        <dbReference type="ARBA" id="ARBA00022475"/>
    </source>
</evidence>
<evidence type="ECO:0000256" key="2">
    <source>
        <dbReference type="ARBA" id="ARBA00008622"/>
    </source>
</evidence>
<evidence type="ECO:0000256" key="12">
    <source>
        <dbReference type="SAM" id="Phobius"/>
    </source>
</evidence>
<comment type="subcellular location">
    <subcellularLocation>
        <location evidence="1">Cell membrane</location>
        <topology evidence="1">Multi-pass membrane protein</topology>
    </subcellularLocation>
</comment>
<evidence type="ECO:0000256" key="3">
    <source>
        <dbReference type="ARBA" id="ARBA00022448"/>
    </source>
</evidence>
<keyword evidence="4" id="KW-1003">Cell membrane</keyword>
<feature type="transmembrane region" description="Helical" evidence="12">
    <location>
        <begin position="141"/>
        <end position="161"/>
    </location>
</feature>
<evidence type="ECO:0000259" key="13">
    <source>
        <dbReference type="Pfam" id="PF01292"/>
    </source>
</evidence>
<dbReference type="GO" id="GO:0005506">
    <property type="term" value="F:iron ion binding"/>
    <property type="evidence" value="ECO:0007669"/>
    <property type="project" value="InterPro"/>
</dbReference>
<dbReference type="GO" id="GO:0020037">
    <property type="term" value="F:heme binding"/>
    <property type="evidence" value="ECO:0007669"/>
    <property type="project" value="TreeGrafter"/>
</dbReference>
<evidence type="ECO:0000256" key="1">
    <source>
        <dbReference type="ARBA" id="ARBA00004651"/>
    </source>
</evidence>
<name>A0A4R1KCI7_9BACT</name>
<evidence type="ECO:0000313" key="15">
    <source>
        <dbReference type="Proteomes" id="UP000294614"/>
    </source>
</evidence>
<evidence type="ECO:0000256" key="5">
    <source>
        <dbReference type="ARBA" id="ARBA00022617"/>
    </source>
</evidence>
<keyword evidence="7" id="KW-0479">Metal-binding</keyword>
<feature type="domain" description="Cytochrome b561 bacterial/Ni-hydrogenase" evidence="13">
    <location>
        <begin position="24"/>
        <end position="226"/>
    </location>
</feature>
<reference evidence="14 15" key="1">
    <citation type="submission" date="2019-03" db="EMBL/GenBank/DDBJ databases">
        <title>Genomic Encyclopedia of Type Strains, Phase IV (KMG-IV): sequencing the most valuable type-strain genomes for metagenomic binning, comparative biology and taxonomic classification.</title>
        <authorList>
            <person name="Goeker M."/>
        </authorList>
    </citation>
    <scope>NUCLEOTIDE SEQUENCE [LARGE SCALE GENOMIC DNA]</scope>
    <source>
        <strain evidence="14 15">DSM 24984</strain>
    </source>
</reference>
<proteinExistence type="inferred from homology"/>
<keyword evidence="6 12" id="KW-0812">Transmembrane</keyword>
<dbReference type="PROSITE" id="PS00882">
    <property type="entry name" value="NI_HGENASE_CYTB_1"/>
    <property type="match status" value="1"/>
</dbReference>
<dbReference type="AlphaFoldDB" id="A0A4R1KCI7"/>
<keyword evidence="8" id="KW-0249">Electron transport</keyword>
<keyword evidence="15" id="KW-1185">Reference proteome</keyword>
<dbReference type="OrthoDB" id="197262at2"/>
<dbReference type="EMBL" id="SMGG01000004">
    <property type="protein sequence ID" value="TCK60879.1"/>
    <property type="molecule type" value="Genomic_DNA"/>
</dbReference>
<dbReference type="InterPro" id="IPR016174">
    <property type="entry name" value="Di-haem_cyt_TM"/>
</dbReference>
<accession>A0A4R1KCI7</accession>
<dbReference type="Proteomes" id="UP000294614">
    <property type="component" value="Unassembled WGS sequence"/>
</dbReference>
<keyword evidence="10" id="KW-0408">Iron</keyword>
<evidence type="ECO:0000256" key="10">
    <source>
        <dbReference type="ARBA" id="ARBA00023004"/>
    </source>
</evidence>
<dbReference type="InterPro" id="IPR011577">
    <property type="entry name" value="Cyt_b561_bac/Ni-Hgenase"/>
</dbReference>
<dbReference type="GO" id="GO:0022904">
    <property type="term" value="P:respiratory electron transport chain"/>
    <property type="evidence" value="ECO:0007669"/>
    <property type="project" value="InterPro"/>
</dbReference>
<protein>
    <submittedName>
        <fullName evidence="14">[NiFe]-hydrogenase I apoprotein large subunit</fullName>
    </submittedName>
</protein>
<dbReference type="GO" id="GO:0005886">
    <property type="term" value="C:plasma membrane"/>
    <property type="evidence" value="ECO:0007669"/>
    <property type="project" value="UniProtKB-SubCell"/>
</dbReference>
<feature type="transmembrane region" description="Helical" evidence="12">
    <location>
        <begin position="31"/>
        <end position="50"/>
    </location>
</feature>
<feature type="transmembrane region" description="Helical" evidence="12">
    <location>
        <begin position="192"/>
        <end position="211"/>
    </location>
</feature>
<evidence type="ECO:0000256" key="11">
    <source>
        <dbReference type="ARBA" id="ARBA00023136"/>
    </source>
</evidence>
<comment type="caution">
    <text evidence="14">The sequence shown here is derived from an EMBL/GenBank/DDBJ whole genome shotgun (WGS) entry which is preliminary data.</text>
</comment>
<evidence type="ECO:0000256" key="9">
    <source>
        <dbReference type="ARBA" id="ARBA00022989"/>
    </source>
</evidence>
<dbReference type="Gene3D" id="1.20.950.20">
    <property type="entry name" value="Transmembrane di-heme cytochromes, Chain C"/>
    <property type="match status" value="1"/>
</dbReference>
<dbReference type="RefSeq" id="WP_132873740.1">
    <property type="nucleotide sequence ID" value="NZ_JAJUHT010000001.1"/>
</dbReference>
<evidence type="ECO:0000256" key="8">
    <source>
        <dbReference type="ARBA" id="ARBA00022982"/>
    </source>
</evidence>
<dbReference type="PRINTS" id="PR00161">
    <property type="entry name" value="NIHGNASECYTB"/>
</dbReference>
<keyword evidence="5" id="KW-0349">Heme</keyword>
<dbReference type="SUPFAM" id="SSF81342">
    <property type="entry name" value="Transmembrane di-heme cytochromes"/>
    <property type="match status" value="1"/>
</dbReference>
<dbReference type="PANTHER" id="PTHR30485:SF0">
    <property type="entry name" value="NI_FE-HYDROGENASE 1 B-TYPE CYTOCHROME SUBUNIT-RELATED"/>
    <property type="match status" value="1"/>
</dbReference>
<dbReference type="GO" id="GO:0009055">
    <property type="term" value="F:electron transfer activity"/>
    <property type="evidence" value="ECO:0007669"/>
    <property type="project" value="InterPro"/>
</dbReference>
<sequence length="233" mass="27352">MSAATAEADVRRYESVPARGFVYVWQAAVRITHWVNVLCIIILVMTGLYMHYPFLKPNPVDFPYMMGYARYIHYLTGIIFSISVLSRIWWGVVGNKYASFRTFYNPFNKEDRKMIITFAKYYTFLEHKPPHLLTHNPMAQYAYIGIFLVFMFQMFSGYALWTQIHPDGAFYAFFGSIFGIMSNQWVRYLHYFMVYIIASFLIVHLYAAVLVDFRTHSGDISSIFSGWKTDIKD</sequence>
<keyword evidence="9 12" id="KW-1133">Transmembrane helix</keyword>
<evidence type="ECO:0000256" key="7">
    <source>
        <dbReference type="ARBA" id="ARBA00022723"/>
    </source>
</evidence>
<organism evidence="14 15">
    <name type="scientific">Seleniivibrio woodruffii</name>
    <dbReference type="NCBI Taxonomy" id="1078050"/>
    <lineage>
        <taxon>Bacteria</taxon>
        <taxon>Pseudomonadati</taxon>
        <taxon>Deferribacterota</taxon>
        <taxon>Deferribacteres</taxon>
        <taxon>Deferribacterales</taxon>
        <taxon>Geovibrionaceae</taxon>
        <taxon>Seleniivibrio</taxon>
    </lineage>
</organism>
<comment type="similarity">
    <text evidence="2">Belongs to the HupC/HyaC/HydC family.</text>
</comment>
<evidence type="ECO:0000256" key="6">
    <source>
        <dbReference type="ARBA" id="ARBA00022692"/>
    </source>
</evidence>